<sequence length="244" mass="27649">MDMERDSFIELPTITDHRGKLTFAEIGQHIPFDISCVSLITQKQDLEKNEQILIALQGVVEISVHDRKYTLDKPHQAFYTQDKGEIKYISENAIGLIISSDKETKASAKKASSSNKYTVSDCALIPLEENKNIANYIPFAVKRVFYIYDIPAGERRGMHAHKLCHEILIAIDGNFKVELNDGINKKTVTLDSPSYGLHIPPGIWAVETEYSPNARCMALASDEYDPMNYIHSYSDFIKYRQDGN</sequence>
<reference evidence="2" key="1">
    <citation type="submission" date="2016-04" db="EMBL/GenBank/DDBJ databases">
        <authorList>
            <person name="Evans L.H."/>
            <person name="Alamgir A."/>
            <person name="Owens N."/>
            <person name="Weber N.D."/>
            <person name="Virtaneva K."/>
            <person name="Barbian K."/>
            <person name="Babar A."/>
            <person name="Rosenke K."/>
        </authorList>
    </citation>
    <scope>NUCLEOTIDE SEQUENCE</scope>
    <source>
        <strain evidence="2">86-2</strain>
    </source>
</reference>
<feature type="domain" description="Sugar 3,4-ketoisomerase QdtA cupin" evidence="1">
    <location>
        <begin position="134"/>
        <end position="240"/>
    </location>
</feature>
<proteinExistence type="predicted"/>
<evidence type="ECO:0000259" key="1">
    <source>
        <dbReference type="Pfam" id="PF05523"/>
    </source>
</evidence>
<protein>
    <recommendedName>
        <fullName evidence="1">Sugar 3,4-ketoisomerase QdtA cupin domain-containing protein</fullName>
    </recommendedName>
</protein>
<dbReference type="InterPro" id="IPR014710">
    <property type="entry name" value="RmlC-like_jellyroll"/>
</dbReference>
<evidence type="ECO:0000313" key="2">
    <source>
        <dbReference type="EMBL" id="SBW06929.1"/>
    </source>
</evidence>
<organism evidence="2">
    <name type="scientific">uncultured Dysgonomonas sp</name>
    <dbReference type="NCBI Taxonomy" id="206096"/>
    <lineage>
        <taxon>Bacteria</taxon>
        <taxon>Pseudomonadati</taxon>
        <taxon>Bacteroidota</taxon>
        <taxon>Bacteroidia</taxon>
        <taxon>Bacteroidales</taxon>
        <taxon>Dysgonomonadaceae</taxon>
        <taxon>Dysgonomonas</taxon>
        <taxon>environmental samples</taxon>
    </lineage>
</organism>
<dbReference type="Gene3D" id="2.60.120.10">
    <property type="entry name" value="Jelly Rolls"/>
    <property type="match status" value="2"/>
</dbReference>
<dbReference type="SUPFAM" id="SSF51182">
    <property type="entry name" value="RmlC-like cupins"/>
    <property type="match status" value="2"/>
</dbReference>
<dbReference type="Pfam" id="PF05523">
    <property type="entry name" value="FdtA"/>
    <property type="match status" value="2"/>
</dbReference>
<gene>
    <name evidence="2" type="ORF">KL86DYS2_13068</name>
</gene>
<accession>A0A212K5C7</accession>
<dbReference type="CDD" id="cd20292">
    <property type="entry name" value="cupin_QdtA-like"/>
    <property type="match status" value="1"/>
</dbReference>
<feature type="domain" description="Sugar 3,4-ketoisomerase QdtA cupin" evidence="1">
    <location>
        <begin position="7"/>
        <end position="101"/>
    </location>
</feature>
<dbReference type="AlphaFoldDB" id="A0A212K5C7"/>
<dbReference type="InterPro" id="IPR011051">
    <property type="entry name" value="RmlC_Cupin_sf"/>
</dbReference>
<name>A0A212K5C7_9BACT</name>
<dbReference type="InterPro" id="IPR008894">
    <property type="entry name" value="QdtA_cupin_dom"/>
</dbReference>
<dbReference type="EMBL" id="FLUL01000001">
    <property type="protein sequence ID" value="SBW06929.1"/>
    <property type="molecule type" value="Genomic_DNA"/>
</dbReference>